<sequence length="178" mass="20059">MTDADLKFRSSSTKGKPRNNDSLKRAATPPLQSDHGLPRLLYLQSRETNLWGWSGPIPQRDPFWIGRSRNRCFEWLGSLASDHSQKERQSASRACAGRNTCTEEIVAICRFHRHYVWRARTPRDVEIQARISAGGNNGSPGARAATPITRDFNSSLTESPDRLSTSSMNVQKVRSYEV</sequence>
<dbReference type="Proteomes" id="UP000077202">
    <property type="component" value="Unassembled WGS sequence"/>
</dbReference>
<accession>A0A176VLE1</accession>
<evidence type="ECO:0000313" key="3">
    <source>
        <dbReference type="Proteomes" id="UP000077202"/>
    </source>
</evidence>
<dbReference type="EMBL" id="LVLJ01003524">
    <property type="protein sequence ID" value="OAE21142.1"/>
    <property type="molecule type" value="Genomic_DNA"/>
</dbReference>
<gene>
    <name evidence="2" type="ORF">AXG93_872s1110</name>
</gene>
<feature type="region of interest" description="Disordered" evidence="1">
    <location>
        <begin position="154"/>
        <end position="178"/>
    </location>
</feature>
<reference evidence="2" key="1">
    <citation type="submission" date="2016-03" db="EMBL/GenBank/DDBJ databases">
        <title>Mechanisms controlling the formation of the plant cell surface in tip-growing cells are functionally conserved among land plants.</title>
        <authorList>
            <person name="Honkanen S."/>
            <person name="Jones V.A."/>
            <person name="Morieri G."/>
            <person name="Champion C."/>
            <person name="Hetherington A.J."/>
            <person name="Kelly S."/>
            <person name="Saint-Marcoux D."/>
            <person name="Proust H."/>
            <person name="Prescott H."/>
            <person name="Dolan L."/>
        </authorList>
    </citation>
    <scope>NUCLEOTIDE SEQUENCE [LARGE SCALE GENOMIC DNA]</scope>
    <source>
        <tissue evidence="2">Whole gametophyte</tissue>
    </source>
</reference>
<keyword evidence="3" id="KW-1185">Reference proteome</keyword>
<proteinExistence type="predicted"/>
<name>A0A176VLE1_MARPO</name>
<evidence type="ECO:0000256" key="1">
    <source>
        <dbReference type="SAM" id="MobiDB-lite"/>
    </source>
</evidence>
<evidence type="ECO:0000313" key="2">
    <source>
        <dbReference type="EMBL" id="OAE21142.1"/>
    </source>
</evidence>
<organism evidence="2 3">
    <name type="scientific">Marchantia polymorpha subsp. ruderalis</name>
    <dbReference type="NCBI Taxonomy" id="1480154"/>
    <lineage>
        <taxon>Eukaryota</taxon>
        <taxon>Viridiplantae</taxon>
        <taxon>Streptophyta</taxon>
        <taxon>Embryophyta</taxon>
        <taxon>Marchantiophyta</taxon>
        <taxon>Marchantiopsida</taxon>
        <taxon>Marchantiidae</taxon>
        <taxon>Marchantiales</taxon>
        <taxon>Marchantiaceae</taxon>
        <taxon>Marchantia</taxon>
    </lineage>
</organism>
<dbReference type="AlphaFoldDB" id="A0A176VLE1"/>
<protein>
    <submittedName>
        <fullName evidence="2">Uncharacterized protein</fullName>
    </submittedName>
</protein>
<feature type="compositionally biased region" description="Polar residues" evidence="1">
    <location>
        <begin position="154"/>
        <end position="172"/>
    </location>
</feature>
<comment type="caution">
    <text evidence="2">The sequence shown here is derived from an EMBL/GenBank/DDBJ whole genome shotgun (WGS) entry which is preliminary data.</text>
</comment>
<feature type="region of interest" description="Disordered" evidence="1">
    <location>
        <begin position="1"/>
        <end position="32"/>
    </location>
</feature>